<feature type="non-terminal residue" evidence="1">
    <location>
        <position position="1"/>
    </location>
</feature>
<protein>
    <submittedName>
        <fullName evidence="1">Uncharacterized protein</fullName>
    </submittedName>
</protein>
<dbReference type="AlphaFoldDB" id="A0A445ML98"/>
<dbReference type="EMBL" id="KV876507">
    <property type="protein sequence ID" value="RZR75029.1"/>
    <property type="molecule type" value="Genomic_DNA"/>
</dbReference>
<accession>A0A445ML98</accession>
<proteinExistence type="predicted"/>
<reference evidence="1" key="1">
    <citation type="journal article" date="2018" name="Data Brief">
        <title>Genome sequence data from 17 accessions of Ensete ventricosum, a staple food crop for millions in Ethiopia.</title>
        <authorList>
            <person name="Yemataw Z."/>
            <person name="Muzemil S."/>
            <person name="Ambachew D."/>
            <person name="Tripathi L."/>
            <person name="Tesfaye K."/>
            <person name="Chala A."/>
            <person name="Farbos A."/>
            <person name="O'Neill P."/>
            <person name="Moore K."/>
            <person name="Grant M."/>
            <person name="Studholme D.J."/>
        </authorList>
    </citation>
    <scope>NUCLEOTIDE SEQUENCE [LARGE SCALE GENOMIC DNA]</scope>
    <source>
        <tissue evidence="1">Leaf</tissue>
    </source>
</reference>
<evidence type="ECO:0000313" key="1">
    <source>
        <dbReference type="EMBL" id="RZR75029.1"/>
    </source>
</evidence>
<name>A0A445ML98_ENSVE</name>
<sequence length="220" mass="24026">QQRQRSSGQRSSSGRSASLAVRCDIAGPIAAKQRKKERKQSNGYSVSIYYVAGDRWCQCAGALLRLETREAAEISLLRRKKGCQGCDNSISARWEIGADLVGSVGSGGRCRDSRWTGLESTIKSARDRKRSVYKARDHWYQCAKALARLETGEAAGISLEIYYGERKDTKFAATLSALAGRSVLILLVPSVAKADVATVDGLESTIKSAHDQKRWKLAAV</sequence>
<dbReference type="Proteomes" id="UP000290560">
    <property type="component" value="Unassembled WGS sequence"/>
</dbReference>
<organism evidence="1">
    <name type="scientific">Ensete ventricosum</name>
    <name type="common">Abyssinian banana</name>
    <name type="synonym">Musa ensete</name>
    <dbReference type="NCBI Taxonomy" id="4639"/>
    <lineage>
        <taxon>Eukaryota</taxon>
        <taxon>Viridiplantae</taxon>
        <taxon>Streptophyta</taxon>
        <taxon>Embryophyta</taxon>
        <taxon>Tracheophyta</taxon>
        <taxon>Spermatophyta</taxon>
        <taxon>Magnoliopsida</taxon>
        <taxon>Liliopsida</taxon>
        <taxon>Zingiberales</taxon>
        <taxon>Musaceae</taxon>
        <taxon>Ensete</taxon>
    </lineage>
</organism>
<gene>
    <name evidence="1" type="ORF">BHM03_00048186</name>
</gene>